<comment type="caution">
    <text evidence="1">The sequence shown here is derived from an EMBL/GenBank/DDBJ whole genome shotgun (WGS) entry which is preliminary data.</text>
</comment>
<keyword evidence="2" id="KW-1185">Reference proteome</keyword>
<evidence type="ECO:0000313" key="1">
    <source>
        <dbReference type="EMBL" id="OJA21362.1"/>
    </source>
</evidence>
<sequence length="36" mass="4061">MFLDFVHPAGEVHIQDSGEWAACPGQDKPKHSVHCW</sequence>
<protein>
    <submittedName>
        <fullName evidence="1">Uncharacterized protein</fullName>
    </submittedName>
</protein>
<accession>A0A1J8RHR8</accession>
<proteinExistence type="predicted"/>
<organism evidence="1 2">
    <name type="scientific">Rhizopogon vesiculosus</name>
    <dbReference type="NCBI Taxonomy" id="180088"/>
    <lineage>
        <taxon>Eukaryota</taxon>
        <taxon>Fungi</taxon>
        <taxon>Dikarya</taxon>
        <taxon>Basidiomycota</taxon>
        <taxon>Agaricomycotina</taxon>
        <taxon>Agaricomycetes</taxon>
        <taxon>Agaricomycetidae</taxon>
        <taxon>Boletales</taxon>
        <taxon>Suillineae</taxon>
        <taxon>Rhizopogonaceae</taxon>
        <taxon>Rhizopogon</taxon>
    </lineage>
</organism>
<dbReference type="AlphaFoldDB" id="A0A1J8RHR8"/>
<name>A0A1J8RHR8_9AGAM</name>
<gene>
    <name evidence="1" type="ORF">AZE42_10025</name>
</gene>
<dbReference type="Gene3D" id="3.40.50.1820">
    <property type="entry name" value="alpha/beta hydrolase"/>
    <property type="match status" value="1"/>
</dbReference>
<dbReference type="EMBL" id="LVVM01000178">
    <property type="protein sequence ID" value="OJA21362.1"/>
    <property type="molecule type" value="Genomic_DNA"/>
</dbReference>
<dbReference type="InterPro" id="IPR029058">
    <property type="entry name" value="AB_hydrolase_fold"/>
</dbReference>
<reference evidence="1 2" key="1">
    <citation type="submission" date="2016-03" db="EMBL/GenBank/DDBJ databases">
        <title>Comparative genomics of the ectomycorrhizal sister species Rhizopogon vinicolor and Rhizopogon vesiculosus (Basidiomycota: Boletales) reveals a divergence of the mating type B locus.</title>
        <authorList>
            <person name="Mujic A.B."/>
            <person name="Kuo A."/>
            <person name="Tritt A."/>
            <person name="Lipzen A."/>
            <person name="Chen C."/>
            <person name="Johnson J."/>
            <person name="Sharma A."/>
            <person name="Barry K."/>
            <person name="Grigoriev I.V."/>
            <person name="Spatafora J.W."/>
        </authorList>
    </citation>
    <scope>NUCLEOTIDE SEQUENCE [LARGE SCALE GENOMIC DNA]</scope>
    <source>
        <strain evidence="1 2">AM-OR11-056</strain>
    </source>
</reference>
<dbReference type="OrthoDB" id="426718at2759"/>
<dbReference type="Proteomes" id="UP000183567">
    <property type="component" value="Unassembled WGS sequence"/>
</dbReference>
<evidence type="ECO:0000313" key="2">
    <source>
        <dbReference type="Proteomes" id="UP000183567"/>
    </source>
</evidence>